<name>A0A5N6TIK4_ASPAV</name>
<accession>A0A5N6TIK4</accession>
<feature type="compositionally biased region" description="Pro residues" evidence="1">
    <location>
        <begin position="259"/>
        <end position="270"/>
    </location>
</feature>
<dbReference type="OrthoDB" id="20105at2759"/>
<feature type="region of interest" description="Disordered" evidence="1">
    <location>
        <begin position="223"/>
        <end position="509"/>
    </location>
</feature>
<evidence type="ECO:0000256" key="1">
    <source>
        <dbReference type="SAM" id="MobiDB-lite"/>
    </source>
</evidence>
<dbReference type="AlphaFoldDB" id="A0A5N6TIK4"/>
<feature type="compositionally biased region" description="Polar residues" evidence="1">
    <location>
        <begin position="374"/>
        <end position="390"/>
    </location>
</feature>
<feature type="compositionally biased region" description="Low complexity" evidence="1">
    <location>
        <begin position="361"/>
        <end position="373"/>
    </location>
</feature>
<feature type="region of interest" description="Disordered" evidence="1">
    <location>
        <begin position="1"/>
        <end position="126"/>
    </location>
</feature>
<feature type="region of interest" description="Disordered" evidence="1">
    <location>
        <begin position="176"/>
        <end position="208"/>
    </location>
</feature>
<feature type="compositionally biased region" description="Polar residues" evidence="1">
    <location>
        <begin position="410"/>
        <end position="421"/>
    </location>
</feature>
<sequence length="509" mass="54880">MLLTLKPSQNGIKGPHDYAIIRQSIPTPRSSPPPASEPSGSIVVPRKISVDHSMEPSRGGLPPPSSLALPPPDVAFSHMNSAPQPLPRPPAPRQSSDDAHHYWHAKAEEDRRRQEEERTRQESLRLEQRRVEQSMLRDSLQAGVPPHMIPLIFAGISQGGVPQSVLELTHQYMTQPTGGARAPAAPPPVLSHPPSHRRGTHSRGDSRSIPAVPYVAQQPQQVVPPPGILLSQPLPPSGPSPHSLSRAVLPNGPADPRGPSRPNPGDPQQPPINLSNVHYAPGSSIPALQHAAGKPEHHRRQSPSLYFHHWVPPNQNQPNTPGRPRQESPIPAHGSRRLEYQQSPPGRKRKATGPHQQAPLPSSRPSETAPSSSQASRPGSPLSSLRQAESSAHRRQHSDVSMSYEPRALEQSSLRHNSNAMSPRHMVPPREGLGFERDRGRVDILEHRGEMAPMETGIQPSVSQPQYSSSVGTAPPDSDLDSSPSPSPTSGVPQTSSFSGAHGAAPPAQ</sequence>
<dbReference type="EMBL" id="ML742301">
    <property type="protein sequence ID" value="KAE8145929.1"/>
    <property type="molecule type" value="Genomic_DNA"/>
</dbReference>
<keyword evidence="3" id="KW-1185">Reference proteome</keyword>
<organism evidence="2 3">
    <name type="scientific">Aspergillus avenaceus</name>
    <dbReference type="NCBI Taxonomy" id="36643"/>
    <lineage>
        <taxon>Eukaryota</taxon>
        <taxon>Fungi</taxon>
        <taxon>Dikarya</taxon>
        <taxon>Ascomycota</taxon>
        <taxon>Pezizomycotina</taxon>
        <taxon>Eurotiomycetes</taxon>
        <taxon>Eurotiomycetidae</taxon>
        <taxon>Eurotiales</taxon>
        <taxon>Aspergillaceae</taxon>
        <taxon>Aspergillus</taxon>
        <taxon>Aspergillus subgen. Circumdati</taxon>
    </lineage>
</organism>
<feature type="compositionally biased region" description="Pro residues" evidence="1">
    <location>
        <begin position="61"/>
        <end position="73"/>
    </location>
</feature>
<gene>
    <name evidence="2" type="ORF">BDV25DRAFT_163560</name>
</gene>
<reference evidence="2 3" key="1">
    <citation type="submission" date="2019-04" db="EMBL/GenBank/DDBJ databases">
        <title>Friends and foes A comparative genomics study of 23 Aspergillus species from section Flavi.</title>
        <authorList>
            <consortium name="DOE Joint Genome Institute"/>
            <person name="Kjaerbolling I."/>
            <person name="Vesth T."/>
            <person name="Frisvad J.C."/>
            <person name="Nybo J.L."/>
            <person name="Theobald S."/>
            <person name="Kildgaard S."/>
            <person name="Isbrandt T."/>
            <person name="Kuo A."/>
            <person name="Sato A."/>
            <person name="Lyhne E.K."/>
            <person name="Kogle M.E."/>
            <person name="Wiebenga A."/>
            <person name="Kun R.S."/>
            <person name="Lubbers R.J."/>
            <person name="Makela M.R."/>
            <person name="Barry K."/>
            <person name="Chovatia M."/>
            <person name="Clum A."/>
            <person name="Daum C."/>
            <person name="Haridas S."/>
            <person name="He G."/>
            <person name="LaButti K."/>
            <person name="Lipzen A."/>
            <person name="Mondo S."/>
            <person name="Riley R."/>
            <person name="Salamov A."/>
            <person name="Simmons B.A."/>
            <person name="Magnuson J.K."/>
            <person name="Henrissat B."/>
            <person name="Mortensen U.H."/>
            <person name="Larsen T.O."/>
            <person name="Devries R.P."/>
            <person name="Grigoriev I.V."/>
            <person name="Machida M."/>
            <person name="Baker S.E."/>
            <person name="Andersen M.R."/>
        </authorList>
    </citation>
    <scope>NUCLEOTIDE SEQUENCE [LARGE SCALE GENOMIC DNA]</scope>
    <source>
        <strain evidence="2 3">IBT 18842</strain>
    </source>
</reference>
<feature type="compositionally biased region" description="Pro residues" evidence="1">
    <location>
        <begin position="223"/>
        <end position="239"/>
    </location>
</feature>
<feature type="compositionally biased region" description="Polar residues" evidence="1">
    <location>
        <begin position="1"/>
        <end position="11"/>
    </location>
</feature>
<dbReference type="Proteomes" id="UP000325780">
    <property type="component" value="Unassembled WGS sequence"/>
</dbReference>
<feature type="compositionally biased region" description="Basic and acidic residues" evidence="1">
    <location>
        <begin position="433"/>
        <end position="450"/>
    </location>
</feature>
<protein>
    <submittedName>
        <fullName evidence="2">Uncharacterized protein</fullName>
    </submittedName>
</protein>
<evidence type="ECO:0000313" key="3">
    <source>
        <dbReference type="Proteomes" id="UP000325780"/>
    </source>
</evidence>
<feature type="compositionally biased region" description="Basic and acidic residues" evidence="1">
    <location>
        <begin position="95"/>
        <end position="126"/>
    </location>
</feature>
<feature type="compositionally biased region" description="Low complexity" evidence="1">
    <location>
        <begin position="459"/>
        <end position="497"/>
    </location>
</feature>
<evidence type="ECO:0000313" key="2">
    <source>
        <dbReference type="EMBL" id="KAE8145929.1"/>
    </source>
</evidence>
<proteinExistence type="predicted"/>